<evidence type="ECO:0008006" key="3">
    <source>
        <dbReference type="Google" id="ProtNLM"/>
    </source>
</evidence>
<accession>A0A7Z0D1P6</accession>
<proteinExistence type="predicted"/>
<reference evidence="1 2" key="1">
    <citation type="submission" date="2020-07" db="EMBL/GenBank/DDBJ databases">
        <title>Sequencing the genomes of 1000 actinobacteria strains.</title>
        <authorList>
            <person name="Klenk H.-P."/>
        </authorList>
    </citation>
    <scope>NUCLEOTIDE SEQUENCE [LARGE SCALE GENOMIC DNA]</scope>
    <source>
        <strain evidence="1 2">DSM 26341</strain>
    </source>
</reference>
<organism evidence="1 2">
    <name type="scientific">Spelaeicoccus albus</name>
    <dbReference type="NCBI Taxonomy" id="1280376"/>
    <lineage>
        <taxon>Bacteria</taxon>
        <taxon>Bacillati</taxon>
        <taxon>Actinomycetota</taxon>
        <taxon>Actinomycetes</taxon>
        <taxon>Micrococcales</taxon>
        <taxon>Brevibacteriaceae</taxon>
        <taxon>Spelaeicoccus</taxon>
    </lineage>
</organism>
<sequence length="29" mass="3320">MTPLRPGRGYLNRFFREAAPDDAVERARG</sequence>
<keyword evidence="2" id="KW-1185">Reference proteome</keyword>
<evidence type="ECO:0000313" key="2">
    <source>
        <dbReference type="Proteomes" id="UP000539111"/>
    </source>
</evidence>
<dbReference type="AlphaFoldDB" id="A0A7Z0D1P6"/>
<dbReference type="Proteomes" id="UP000539111">
    <property type="component" value="Unassembled WGS sequence"/>
</dbReference>
<gene>
    <name evidence="1" type="ORF">BJY26_000873</name>
</gene>
<dbReference type="EMBL" id="JACBZP010000001">
    <property type="protein sequence ID" value="NYI66567.1"/>
    <property type="molecule type" value="Genomic_DNA"/>
</dbReference>
<protein>
    <recommendedName>
        <fullName evidence="3">Transposase</fullName>
    </recommendedName>
</protein>
<comment type="caution">
    <text evidence="1">The sequence shown here is derived from an EMBL/GenBank/DDBJ whole genome shotgun (WGS) entry which is preliminary data.</text>
</comment>
<name>A0A7Z0D1P6_9MICO</name>
<evidence type="ECO:0000313" key="1">
    <source>
        <dbReference type="EMBL" id="NYI66567.1"/>
    </source>
</evidence>